<gene>
    <name evidence="1" type="ORF">GCM10010305_60180</name>
</gene>
<evidence type="ECO:0000313" key="1">
    <source>
        <dbReference type="EMBL" id="GHB09179.1"/>
    </source>
</evidence>
<accession>A0A918TAM9</accession>
<name>A0A918TAM9_9ACTN</name>
<keyword evidence="2" id="KW-1185">Reference proteome</keyword>
<reference evidence="1" key="1">
    <citation type="journal article" date="2014" name="Int. J. Syst. Evol. Microbiol.">
        <title>Complete genome sequence of Corynebacterium casei LMG S-19264T (=DSM 44701T), isolated from a smear-ripened cheese.</title>
        <authorList>
            <consortium name="US DOE Joint Genome Institute (JGI-PGF)"/>
            <person name="Walter F."/>
            <person name="Albersmeier A."/>
            <person name="Kalinowski J."/>
            <person name="Ruckert C."/>
        </authorList>
    </citation>
    <scope>NUCLEOTIDE SEQUENCE</scope>
    <source>
        <strain evidence="1">JCM 4518</strain>
    </source>
</reference>
<dbReference type="SUPFAM" id="SSF52540">
    <property type="entry name" value="P-loop containing nucleoside triphosphate hydrolases"/>
    <property type="match status" value="1"/>
</dbReference>
<dbReference type="PANTHER" id="PTHR43581">
    <property type="entry name" value="ATP/GTP PHOSPHATASE"/>
    <property type="match status" value="1"/>
</dbReference>
<proteinExistence type="predicted"/>
<comment type="caution">
    <text evidence="1">The sequence shown here is derived from an EMBL/GenBank/DDBJ whole genome shotgun (WGS) entry which is preliminary data.</text>
</comment>
<evidence type="ECO:0008006" key="3">
    <source>
        <dbReference type="Google" id="ProtNLM"/>
    </source>
</evidence>
<dbReference type="InterPro" id="IPR027417">
    <property type="entry name" value="P-loop_NTPase"/>
</dbReference>
<dbReference type="RefSeq" id="WP_189983188.1">
    <property type="nucleotide sequence ID" value="NZ_BMUL01000025.1"/>
</dbReference>
<organism evidence="1 2">
    <name type="scientific">Streptomyces termitum</name>
    <dbReference type="NCBI Taxonomy" id="67368"/>
    <lineage>
        <taxon>Bacteria</taxon>
        <taxon>Bacillati</taxon>
        <taxon>Actinomycetota</taxon>
        <taxon>Actinomycetes</taxon>
        <taxon>Kitasatosporales</taxon>
        <taxon>Streptomycetaceae</taxon>
        <taxon>Streptomyces</taxon>
    </lineage>
</organism>
<dbReference type="Proteomes" id="UP000644020">
    <property type="component" value="Unassembled WGS sequence"/>
</dbReference>
<dbReference type="Gene3D" id="3.40.50.300">
    <property type="entry name" value="P-loop containing nucleotide triphosphate hydrolases"/>
    <property type="match status" value="2"/>
</dbReference>
<dbReference type="EMBL" id="BMUL01000025">
    <property type="protein sequence ID" value="GHB09179.1"/>
    <property type="molecule type" value="Genomic_DNA"/>
</dbReference>
<dbReference type="InterPro" id="IPR051396">
    <property type="entry name" value="Bact_Antivir_Def_Nuclease"/>
</dbReference>
<dbReference type="AlphaFoldDB" id="A0A918TAM9"/>
<sequence length="609" mass="67689">MYLDSYSARGFRSLAHVEGIPVSRPTVLAGRNDGGKSAVLTALAFLLGNHRLTDEDRTYAQSEESATGRRCAETWVEGHFRLDAEERSRSGLAEHVRIRRRSSLGEAACLEYFGSRPVDPKLRDLSQLLKPVLAKLVTEYGLSPAGSLKEDLLAELTAHAKTLPQEQGWQPLPKALEERLPRLLSFGGKHESPDAAVHTALNSSYKTHLEDETLQGRVREIEQEINQRLEKEADSLCSHIRQHCGEYVSVNVKPMVSFSGGFKGAPLHVSRADGELVDLTRAGQGSTRRIALAVWEWTSNLLETAELAASGEPAATQPTQTIVVYDEPDTHLDYHHQRTVMDIVRKQCALPHVNVMVATHSMNLIDGVDIADVVHLSLGPGGRTIVERLKDDQHDGIDFHLGQIAASLGLRNSVLLHERCFLAVEGDTEQKSLPLLFRLAQNMSLQAAGIALWGCENNEGALHLASYLVKHQRTVMLMVDADSRTNKLFKTERLRRTGLNLEQQVSYVGEAEGYNELEELFSNEQWTKAANTLWPKPAPQTWHPDDFEAHRDGKKFSAHILDMIKKEAEDTSPNGKPAMVYGLATTLTTPEDVPHQLREIFAQLQQLAH</sequence>
<protein>
    <recommendedName>
        <fullName evidence="3">AAA domain-containing protein</fullName>
    </recommendedName>
</protein>
<evidence type="ECO:0000313" key="2">
    <source>
        <dbReference type="Proteomes" id="UP000644020"/>
    </source>
</evidence>
<dbReference type="PANTHER" id="PTHR43581:SF2">
    <property type="entry name" value="EXCINUCLEASE ATPASE SUBUNIT"/>
    <property type="match status" value="1"/>
</dbReference>
<reference evidence="1" key="2">
    <citation type="submission" date="2020-09" db="EMBL/GenBank/DDBJ databases">
        <authorList>
            <person name="Sun Q."/>
            <person name="Ohkuma M."/>
        </authorList>
    </citation>
    <scope>NUCLEOTIDE SEQUENCE</scope>
    <source>
        <strain evidence="1">JCM 4518</strain>
    </source>
</reference>